<accession>A0ABU9EEJ2</accession>
<dbReference type="RefSeq" id="WP_405282575.1">
    <property type="nucleotide sequence ID" value="NZ_CP144380.1"/>
</dbReference>
<sequence length="508" mass="55534">MNPAEHDAAGWDFLLEWPTKGKQVGVPLDKAPPPRQALVQVKATDRDMKSWPIKLSNWHRLVSTPLPTFVLLLEFNGGDRCTAAYLAHVGSDLMGRVLRRLRELGEDSSRFKGLHRHKLSLRTSDAVSLEPPNAGAFELTASEAIGPSLNDYVVRKLELLKSLGHREATAKLDLQVRLPPEYITPDGPQDLLVDLTLGLLREVELEGGEITDVRFGIEGGIGKPLPKGTKLTVGEIKSAGDGELIFSGDDGFIDRLAVAVHVPAGLGGVVEKRRIKLRLVGQLFEAVWRPVGKDPLNIELNIPEDDSVLPLEAYREVASLMHVLGRSASGESIDLAIHVDGKVLSRGTLSDFAHLPVSFTAWADAVDNARAVVRAFRVPPDLRVSPREILVQAEALRLLRAVADGSKFTFAFGVEGPGVPDPEKPGCVPVVTEVSLGRFHLQVGWALFGQIEASREPEARPYRLVAPTPRTLHREVVVGEGEFELDTAERRQRLIDELEAEHSVIIPG</sequence>
<gene>
    <name evidence="1" type="ORF">WI372_15985</name>
</gene>
<protein>
    <recommendedName>
        <fullName evidence="3">DUF4365 domain-containing protein</fullName>
    </recommendedName>
</protein>
<keyword evidence="2" id="KW-1185">Reference proteome</keyword>
<comment type="caution">
    <text evidence="1">The sequence shown here is derived from an EMBL/GenBank/DDBJ whole genome shotgun (WGS) entry which is preliminary data.</text>
</comment>
<name>A0ABU9EEJ2_9BACT</name>
<organism evidence="1 2">
    <name type="scientific">Gaopeijia maritima</name>
    <dbReference type="NCBI Taxonomy" id="3119007"/>
    <lineage>
        <taxon>Bacteria</taxon>
        <taxon>Pseudomonadati</taxon>
        <taxon>Gemmatimonadota</taxon>
        <taxon>Longimicrobiia</taxon>
        <taxon>Gaopeijiales</taxon>
        <taxon>Gaopeijiaceae</taxon>
        <taxon>Gaopeijia</taxon>
    </lineage>
</organism>
<evidence type="ECO:0008006" key="3">
    <source>
        <dbReference type="Google" id="ProtNLM"/>
    </source>
</evidence>
<dbReference type="Proteomes" id="UP001484239">
    <property type="component" value="Unassembled WGS sequence"/>
</dbReference>
<dbReference type="EMBL" id="JBBHLI010000011">
    <property type="protein sequence ID" value="MEK9502493.1"/>
    <property type="molecule type" value="Genomic_DNA"/>
</dbReference>
<reference evidence="1 2" key="1">
    <citation type="submission" date="2024-02" db="EMBL/GenBank/DDBJ databases">
        <title>A novel Gemmatimonadota bacterium.</title>
        <authorList>
            <person name="Du Z.-J."/>
            <person name="Ye Y.-Q."/>
        </authorList>
    </citation>
    <scope>NUCLEOTIDE SEQUENCE [LARGE SCALE GENOMIC DNA]</scope>
    <source>
        <strain evidence="1 2">DH-20</strain>
    </source>
</reference>
<evidence type="ECO:0000313" key="1">
    <source>
        <dbReference type="EMBL" id="MEK9502493.1"/>
    </source>
</evidence>
<evidence type="ECO:0000313" key="2">
    <source>
        <dbReference type="Proteomes" id="UP001484239"/>
    </source>
</evidence>
<proteinExistence type="predicted"/>